<dbReference type="SUPFAM" id="SSF81593">
    <property type="entry name" value="Nucleotidyltransferase substrate binding subunit/domain"/>
    <property type="match status" value="1"/>
</dbReference>
<dbReference type="STRING" id="744872.Spica_1329"/>
<reference evidence="2" key="1">
    <citation type="journal article" date="2013" name="Stand. Genomic Sci.">
        <title>Genome sequence of the thermophilic fresh-water bacterium Spirochaeta caldaria type strain (H1(T)), reclassification of Spirochaeta caldaria, Spirochaeta stenostrepta, and Spirochaeta zuelzerae in the genus Treponema as Treponema caldaria comb. nov., Treponema stenostrepta comb. nov., and Treponema zuelzerae comb. nov., and emendation of the genus Treponema.</title>
        <authorList>
            <person name="Abt B."/>
            <person name="Goker M."/>
            <person name="Scheuner C."/>
            <person name="Han C."/>
            <person name="Lu M."/>
            <person name="Misra M."/>
            <person name="Lapidus A."/>
            <person name="Nolan M."/>
            <person name="Lucas S."/>
            <person name="Hammon N."/>
            <person name="Deshpande S."/>
            <person name="Cheng J.F."/>
            <person name="Tapia R."/>
            <person name="Goodwin L.A."/>
            <person name="Pitluck S."/>
            <person name="Liolios K."/>
            <person name="Pagani I."/>
            <person name="Ivanova N."/>
            <person name="Mavromatis K."/>
            <person name="Mikhailova N."/>
            <person name="Huntemann M."/>
            <person name="Pati A."/>
            <person name="Chen A."/>
            <person name="Palaniappan K."/>
            <person name="Land M."/>
            <person name="Hauser L."/>
            <person name="Jeffries C.D."/>
            <person name="Rohde M."/>
            <person name="Spring S."/>
            <person name="Gronow S."/>
            <person name="Detter J.C."/>
            <person name="Bristow J."/>
            <person name="Eisen J.A."/>
            <person name="Markowitz V."/>
            <person name="Hugenholtz P."/>
            <person name="Kyrpides N.C."/>
            <person name="Woyke T."/>
            <person name="Klenk H.P."/>
        </authorList>
    </citation>
    <scope>NUCLEOTIDE SEQUENCE</scope>
    <source>
        <strain evidence="2">ATCC 51460 / DSM 7334 / H1</strain>
    </source>
</reference>
<name>F8F2T1_GRAC1</name>
<dbReference type="KEGG" id="scd:Spica_1329"/>
<gene>
    <name evidence="1" type="ordered locus">Spica_1329</name>
</gene>
<dbReference type="OrthoDB" id="370829at2"/>
<dbReference type="Proteomes" id="UP000000503">
    <property type="component" value="Chromosome"/>
</dbReference>
<sequence>MIDIEHIVAERIAKLDRHITAFTAYKKLIDQLMLEKPVFQPDLFEQLKPEEKAIFDAYLKRFASIQDYLGAKIFPAILDLAGIGAQSLSEVLAIIEKEGIIDNLETWIGLREARNHLEHDYPAEMEQALLDLQFCINHYTTIMNYYNNVKQFIAKYGFGNHADS</sequence>
<dbReference type="RefSeq" id="WP_013968785.1">
    <property type="nucleotide sequence ID" value="NC_015732.1"/>
</dbReference>
<accession>F8F2T1</accession>
<dbReference type="HOGENOM" id="CLU_132694_0_0_12"/>
<dbReference type="Gene3D" id="1.20.120.330">
    <property type="entry name" value="Nucleotidyltransferases domain 2"/>
    <property type="match status" value="1"/>
</dbReference>
<evidence type="ECO:0000313" key="2">
    <source>
        <dbReference type="Proteomes" id="UP000000503"/>
    </source>
</evidence>
<dbReference type="EMBL" id="CP002868">
    <property type="protein sequence ID" value="AEJ19475.1"/>
    <property type="molecule type" value="Genomic_DNA"/>
</dbReference>
<evidence type="ECO:0000313" key="1">
    <source>
        <dbReference type="EMBL" id="AEJ19475.1"/>
    </source>
</evidence>
<organism evidence="1 2">
    <name type="scientific">Gracilinema caldarium (strain ATCC 51460 / DSM 7334 / H1)</name>
    <name type="common">Treponema caldarium</name>
    <dbReference type="NCBI Taxonomy" id="744872"/>
    <lineage>
        <taxon>Bacteria</taxon>
        <taxon>Pseudomonadati</taxon>
        <taxon>Spirochaetota</taxon>
        <taxon>Spirochaetia</taxon>
        <taxon>Spirochaetales</taxon>
        <taxon>Breznakiellaceae</taxon>
        <taxon>Gracilinema</taxon>
    </lineage>
</organism>
<dbReference type="AlphaFoldDB" id="F8F2T1"/>
<keyword evidence="2" id="KW-1185">Reference proteome</keyword>
<proteinExistence type="predicted"/>
<protein>
    <submittedName>
        <fullName evidence="1">Uncharacterized protein</fullName>
    </submittedName>
</protein>